<keyword evidence="1" id="KW-0812">Transmembrane</keyword>
<feature type="non-terminal residue" evidence="2">
    <location>
        <position position="73"/>
    </location>
</feature>
<accession>A0A0P9CTC9</accession>
<evidence type="ECO:0000313" key="3">
    <source>
        <dbReference type="Proteomes" id="UP000050509"/>
    </source>
</evidence>
<organism evidence="2 3">
    <name type="scientific">Kouleothrix aurantiaca</name>
    <dbReference type="NCBI Taxonomy" id="186479"/>
    <lineage>
        <taxon>Bacteria</taxon>
        <taxon>Bacillati</taxon>
        <taxon>Chloroflexota</taxon>
        <taxon>Chloroflexia</taxon>
        <taxon>Chloroflexales</taxon>
        <taxon>Roseiflexineae</taxon>
        <taxon>Roseiflexaceae</taxon>
        <taxon>Kouleothrix</taxon>
    </lineage>
</organism>
<dbReference type="Proteomes" id="UP000050509">
    <property type="component" value="Unassembled WGS sequence"/>
</dbReference>
<reference evidence="2 3" key="1">
    <citation type="submission" date="2015-09" db="EMBL/GenBank/DDBJ databases">
        <title>Draft genome sequence of Kouleothrix aurantiaca JCM 19913.</title>
        <authorList>
            <person name="Hemp J."/>
        </authorList>
    </citation>
    <scope>NUCLEOTIDE SEQUENCE [LARGE SCALE GENOMIC DNA]</scope>
    <source>
        <strain evidence="2 3">COM-B</strain>
    </source>
</reference>
<keyword evidence="1" id="KW-1133">Transmembrane helix</keyword>
<evidence type="ECO:0000313" key="2">
    <source>
        <dbReference type="EMBL" id="KPV49308.1"/>
    </source>
</evidence>
<evidence type="ECO:0000256" key="1">
    <source>
        <dbReference type="SAM" id="Phobius"/>
    </source>
</evidence>
<feature type="transmembrane region" description="Helical" evidence="1">
    <location>
        <begin position="12"/>
        <end position="34"/>
    </location>
</feature>
<protein>
    <submittedName>
        <fullName evidence="2">Uncharacterized protein</fullName>
    </submittedName>
</protein>
<keyword evidence="1" id="KW-0472">Membrane</keyword>
<name>A0A0P9CTC9_9CHLR</name>
<proteinExistence type="predicted"/>
<comment type="caution">
    <text evidence="2">The sequence shown here is derived from an EMBL/GenBank/DDBJ whole genome shotgun (WGS) entry which is preliminary data.</text>
</comment>
<sequence length="73" mass="7850">MKFERRVPLPWLIAAGVGLCVWCSFLSGLGGWIMGRDLAGREQQALFATQVAAKADLPPLGVLVTRLDRTGPA</sequence>
<keyword evidence="3" id="KW-1185">Reference proteome</keyword>
<dbReference type="AlphaFoldDB" id="A0A0P9CTC9"/>
<dbReference type="EMBL" id="LJCR01002055">
    <property type="protein sequence ID" value="KPV49308.1"/>
    <property type="molecule type" value="Genomic_DNA"/>
</dbReference>
<gene>
    <name evidence="2" type="ORF">SE17_33395</name>
</gene>